<dbReference type="Proteomes" id="UP000006727">
    <property type="component" value="Chromosome 2"/>
</dbReference>
<dbReference type="Pfam" id="PF07797">
    <property type="entry name" value="DUF1639"/>
    <property type="match status" value="1"/>
</dbReference>
<evidence type="ECO:0000313" key="2">
    <source>
        <dbReference type="EMBL" id="PNR59315.1"/>
    </source>
</evidence>
<feature type="region of interest" description="Disordered" evidence="1">
    <location>
        <begin position="292"/>
        <end position="314"/>
    </location>
</feature>
<evidence type="ECO:0000313" key="3">
    <source>
        <dbReference type="EnsemblPlants" id="Pp3c2_2700V3.1"/>
    </source>
</evidence>
<feature type="region of interest" description="Disordered" evidence="1">
    <location>
        <begin position="129"/>
        <end position="151"/>
    </location>
</feature>
<sequence>MPGNKLKVTIASQQVKCSNGSSHKVSEVALVRVDEQDRTEEVVELVQKRPVSDGASLPQWGQRKRLRFSNRVDGKAAAETTTADMKVEAKAGSKADIKAGAKAISRTARGAVKAEKSVGVLSARIREPAVASKSSAPKLGAGDSKKDAEGAGDTCVARNVNNHVMVTLECEASTVRIAEVHSDQSLAYPDKVCSVPADSLTAQPALSTKTEDSVHEEKTASPRKVDMSSFQWPKFVISLSRKEKEDDFFAIKGSKIPVRPKKRSKFVEKSLTFISPGAWLCDITRERYEVKEKKPIKKKPRGLKAMGSADSDSD</sequence>
<dbReference type="PANTHER" id="PTHR33130">
    <property type="entry name" value="PUTATIVE (DUF1639)-RELATED"/>
    <property type="match status" value="1"/>
</dbReference>
<dbReference type="GeneID" id="112293471"/>
<evidence type="ECO:0000313" key="4">
    <source>
        <dbReference type="Proteomes" id="UP000006727"/>
    </source>
</evidence>
<reference evidence="3" key="3">
    <citation type="submission" date="2020-12" db="UniProtKB">
        <authorList>
            <consortium name="EnsemblPlants"/>
        </authorList>
    </citation>
    <scope>IDENTIFICATION</scope>
</reference>
<evidence type="ECO:0000256" key="1">
    <source>
        <dbReference type="SAM" id="MobiDB-lite"/>
    </source>
</evidence>
<dbReference type="EnsemblPlants" id="Pp3c2_2700V3.1">
    <property type="protein sequence ID" value="Pp3c2_2700V3.1"/>
    <property type="gene ID" value="Pp3c2_2700"/>
</dbReference>
<dbReference type="PaxDb" id="3218-PP1S7_40V6.2"/>
<reference evidence="2 4" key="2">
    <citation type="journal article" date="2018" name="Plant J.">
        <title>The Physcomitrella patens chromosome-scale assembly reveals moss genome structure and evolution.</title>
        <authorList>
            <person name="Lang D."/>
            <person name="Ullrich K.K."/>
            <person name="Murat F."/>
            <person name="Fuchs J."/>
            <person name="Jenkins J."/>
            <person name="Haas F.B."/>
            <person name="Piednoel M."/>
            <person name="Gundlach H."/>
            <person name="Van Bel M."/>
            <person name="Meyberg R."/>
            <person name="Vives C."/>
            <person name="Morata J."/>
            <person name="Symeonidi A."/>
            <person name="Hiss M."/>
            <person name="Muchero W."/>
            <person name="Kamisugi Y."/>
            <person name="Saleh O."/>
            <person name="Blanc G."/>
            <person name="Decker E.L."/>
            <person name="van Gessel N."/>
            <person name="Grimwood J."/>
            <person name="Hayes R.D."/>
            <person name="Graham S.W."/>
            <person name="Gunter L.E."/>
            <person name="McDaniel S.F."/>
            <person name="Hoernstein S.N.W."/>
            <person name="Larsson A."/>
            <person name="Li F.W."/>
            <person name="Perroud P.F."/>
            <person name="Phillips J."/>
            <person name="Ranjan P."/>
            <person name="Rokshar D.S."/>
            <person name="Rothfels C.J."/>
            <person name="Schneider L."/>
            <person name="Shu S."/>
            <person name="Stevenson D.W."/>
            <person name="Thummler F."/>
            <person name="Tillich M."/>
            <person name="Villarreal Aguilar J.C."/>
            <person name="Widiez T."/>
            <person name="Wong G.K."/>
            <person name="Wymore A."/>
            <person name="Zhang Y."/>
            <person name="Zimmer A.D."/>
            <person name="Quatrano R.S."/>
            <person name="Mayer K.F.X."/>
            <person name="Goodstein D."/>
            <person name="Casacuberta J.M."/>
            <person name="Vandepoele K."/>
            <person name="Reski R."/>
            <person name="Cuming A.C."/>
            <person name="Tuskan G.A."/>
            <person name="Maumus F."/>
            <person name="Salse J."/>
            <person name="Schmutz J."/>
            <person name="Rensing S.A."/>
        </authorList>
    </citation>
    <scope>NUCLEOTIDE SEQUENCE [LARGE SCALE GENOMIC DNA]</scope>
    <source>
        <strain evidence="3 4">cv. Gransden 2004</strain>
    </source>
</reference>
<protein>
    <submittedName>
        <fullName evidence="2 3">Uncharacterized protein</fullName>
    </submittedName>
</protein>
<dbReference type="EMBL" id="ABEU02000002">
    <property type="protein sequence ID" value="PNR59315.1"/>
    <property type="molecule type" value="Genomic_DNA"/>
</dbReference>
<accession>A0A2K1KZV4</accession>
<dbReference type="RefSeq" id="XP_024398709.1">
    <property type="nucleotide sequence ID" value="XM_024542941.2"/>
</dbReference>
<name>A0A2K1KZV4_PHYPA</name>
<dbReference type="PANTHER" id="PTHR33130:SF33">
    <property type="entry name" value="PUTATIVE (DUF1639)-RELATED"/>
    <property type="match status" value="1"/>
</dbReference>
<reference evidence="2 4" key="1">
    <citation type="journal article" date="2008" name="Science">
        <title>The Physcomitrella genome reveals evolutionary insights into the conquest of land by plants.</title>
        <authorList>
            <person name="Rensing S."/>
            <person name="Lang D."/>
            <person name="Zimmer A."/>
            <person name="Terry A."/>
            <person name="Salamov A."/>
            <person name="Shapiro H."/>
            <person name="Nishiyama T."/>
            <person name="Perroud P.-F."/>
            <person name="Lindquist E."/>
            <person name="Kamisugi Y."/>
            <person name="Tanahashi T."/>
            <person name="Sakakibara K."/>
            <person name="Fujita T."/>
            <person name="Oishi K."/>
            <person name="Shin-I T."/>
            <person name="Kuroki Y."/>
            <person name="Toyoda A."/>
            <person name="Suzuki Y."/>
            <person name="Hashimoto A."/>
            <person name="Yamaguchi K."/>
            <person name="Sugano A."/>
            <person name="Kohara Y."/>
            <person name="Fujiyama A."/>
            <person name="Anterola A."/>
            <person name="Aoki S."/>
            <person name="Ashton N."/>
            <person name="Barbazuk W.B."/>
            <person name="Barker E."/>
            <person name="Bennetzen J."/>
            <person name="Bezanilla M."/>
            <person name="Blankenship R."/>
            <person name="Cho S.H."/>
            <person name="Dutcher S."/>
            <person name="Estelle M."/>
            <person name="Fawcett J.A."/>
            <person name="Gundlach H."/>
            <person name="Hanada K."/>
            <person name="Heyl A."/>
            <person name="Hicks K.A."/>
            <person name="Hugh J."/>
            <person name="Lohr M."/>
            <person name="Mayer K."/>
            <person name="Melkozernov A."/>
            <person name="Murata T."/>
            <person name="Nelson D."/>
            <person name="Pils B."/>
            <person name="Prigge M."/>
            <person name="Reiss B."/>
            <person name="Renner T."/>
            <person name="Rombauts S."/>
            <person name="Rushton P."/>
            <person name="Sanderfoot A."/>
            <person name="Schween G."/>
            <person name="Shiu S.-H."/>
            <person name="Stueber K."/>
            <person name="Theodoulou F.L."/>
            <person name="Tu H."/>
            <person name="Van de Peer Y."/>
            <person name="Verrier P.J."/>
            <person name="Waters E."/>
            <person name="Wood A."/>
            <person name="Yang L."/>
            <person name="Cove D."/>
            <person name="Cuming A."/>
            <person name="Hasebe M."/>
            <person name="Lucas S."/>
            <person name="Mishler D.B."/>
            <person name="Reski R."/>
            <person name="Grigoriev I."/>
            <person name="Quatrano R.S."/>
            <person name="Boore J.L."/>
        </authorList>
    </citation>
    <scope>NUCLEOTIDE SEQUENCE [LARGE SCALE GENOMIC DNA]</scope>
    <source>
        <strain evidence="3 4">cv. Gransden 2004</strain>
    </source>
</reference>
<dbReference type="Gramene" id="Pp3c2_2700V3.1">
    <property type="protein sequence ID" value="Pp3c2_2700V3.1"/>
    <property type="gene ID" value="Pp3c2_2700"/>
</dbReference>
<organism evidence="2">
    <name type="scientific">Physcomitrium patens</name>
    <name type="common">Spreading-leaved earth moss</name>
    <name type="synonym">Physcomitrella patens</name>
    <dbReference type="NCBI Taxonomy" id="3218"/>
    <lineage>
        <taxon>Eukaryota</taxon>
        <taxon>Viridiplantae</taxon>
        <taxon>Streptophyta</taxon>
        <taxon>Embryophyta</taxon>
        <taxon>Bryophyta</taxon>
        <taxon>Bryophytina</taxon>
        <taxon>Bryopsida</taxon>
        <taxon>Funariidae</taxon>
        <taxon>Funariales</taxon>
        <taxon>Funariaceae</taxon>
        <taxon>Physcomitrium</taxon>
    </lineage>
</organism>
<gene>
    <name evidence="3" type="primary">LOC112293471</name>
    <name evidence="2" type="ORF">PHYPA_002106</name>
</gene>
<dbReference type="Gramene" id="Pp3c2_2700V3.2">
    <property type="protein sequence ID" value="Pp3c2_2700V3.2"/>
    <property type="gene ID" value="Pp3c2_2700"/>
</dbReference>
<dbReference type="InterPro" id="IPR012438">
    <property type="entry name" value="DUF1639"/>
</dbReference>
<dbReference type="EnsemblPlants" id="Pp3c2_2700V3.2">
    <property type="protein sequence ID" value="Pp3c2_2700V3.2"/>
    <property type="gene ID" value="Pp3c2_2700"/>
</dbReference>
<dbReference type="RefSeq" id="XP_024398715.1">
    <property type="nucleotide sequence ID" value="XM_024542947.2"/>
</dbReference>
<proteinExistence type="predicted"/>
<dbReference type="AlphaFoldDB" id="A0A2K1KZV4"/>
<keyword evidence="4" id="KW-1185">Reference proteome</keyword>